<dbReference type="PROSITE" id="PS51340">
    <property type="entry name" value="MOSC"/>
    <property type="match status" value="1"/>
</dbReference>
<organism evidence="2 3">
    <name type="scientific">Pectinatus brassicae</name>
    <dbReference type="NCBI Taxonomy" id="862415"/>
    <lineage>
        <taxon>Bacteria</taxon>
        <taxon>Bacillati</taxon>
        <taxon>Bacillota</taxon>
        <taxon>Negativicutes</taxon>
        <taxon>Selenomonadales</taxon>
        <taxon>Selenomonadaceae</taxon>
        <taxon>Pectinatus</taxon>
    </lineage>
</organism>
<dbReference type="AlphaFoldDB" id="A0A840UHC5"/>
<dbReference type="InterPro" id="IPR005302">
    <property type="entry name" value="MoCF_Sase_C"/>
</dbReference>
<gene>
    <name evidence="2" type="ORF">HNR32_000717</name>
</gene>
<evidence type="ECO:0000259" key="1">
    <source>
        <dbReference type="PROSITE" id="PS51340"/>
    </source>
</evidence>
<dbReference type="SUPFAM" id="SSF50800">
    <property type="entry name" value="PK beta-barrel domain-like"/>
    <property type="match status" value="1"/>
</dbReference>
<comment type="caution">
    <text evidence="2">The sequence shown here is derived from an EMBL/GenBank/DDBJ whole genome shotgun (WGS) entry which is preliminary data.</text>
</comment>
<evidence type="ECO:0000313" key="2">
    <source>
        <dbReference type="EMBL" id="MBB5335590.1"/>
    </source>
</evidence>
<keyword evidence="3" id="KW-1185">Reference proteome</keyword>
<dbReference type="Pfam" id="PF03473">
    <property type="entry name" value="MOSC"/>
    <property type="match status" value="1"/>
</dbReference>
<name>A0A840UHC5_9FIRM</name>
<feature type="domain" description="MOSC" evidence="1">
    <location>
        <begin position="18"/>
        <end position="144"/>
    </location>
</feature>
<reference evidence="2 3" key="1">
    <citation type="submission" date="2020-08" db="EMBL/GenBank/DDBJ databases">
        <title>Genomic Encyclopedia of Type Strains, Phase IV (KMG-IV): sequencing the most valuable type-strain genomes for metagenomic binning, comparative biology and taxonomic classification.</title>
        <authorList>
            <person name="Goeker M."/>
        </authorList>
    </citation>
    <scope>NUCLEOTIDE SEQUENCE [LARGE SCALE GENOMIC DNA]</scope>
    <source>
        <strain evidence="2 3">DSM 24661</strain>
    </source>
</reference>
<dbReference type="InterPro" id="IPR052716">
    <property type="entry name" value="MOSC_domain"/>
</dbReference>
<dbReference type="Gene3D" id="2.40.33.20">
    <property type="entry name" value="PK beta-barrel domain-like"/>
    <property type="match status" value="1"/>
</dbReference>
<protein>
    <submittedName>
        <fullName evidence="2">MOSC domain-containing protein YiiM</fullName>
    </submittedName>
</protein>
<accession>A0A840UHC5</accession>
<dbReference type="PANTHER" id="PTHR36930">
    <property type="entry name" value="METAL-SULFUR CLUSTER BIOSYNTHESIS PROTEINS YUAD-RELATED"/>
    <property type="match status" value="1"/>
</dbReference>
<dbReference type="InterPro" id="IPR011037">
    <property type="entry name" value="Pyrv_Knase-like_insert_dom_sf"/>
</dbReference>
<dbReference type="GO" id="GO:0030151">
    <property type="term" value="F:molybdenum ion binding"/>
    <property type="evidence" value="ECO:0007669"/>
    <property type="project" value="InterPro"/>
</dbReference>
<dbReference type="GO" id="GO:0030170">
    <property type="term" value="F:pyridoxal phosphate binding"/>
    <property type="evidence" value="ECO:0007669"/>
    <property type="project" value="InterPro"/>
</dbReference>
<dbReference type="GO" id="GO:0003824">
    <property type="term" value="F:catalytic activity"/>
    <property type="evidence" value="ECO:0007669"/>
    <property type="project" value="InterPro"/>
</dbReference>
<sequence length="145" mass="15839">MAEITAICISKKRGTVKNPIPQGTIITNFGLENDAHAGDWHRQISLLPIEAVEKFSQEYNLQLTPGVFGENLLIRGIDLKQLPIGTKLQCTNGILLEITQIGKKCHSGCEIQELTGKCIMPHEGVFAKVLHGGIIKANDNINIIS</sequence>
<dbReference type="RefSeq" id="WP_183859709.1">
    <property type="nucleotide sequence ID" value="NZ_JACHFH010000006.1"/>
</dbReference>
<dbReference type="Proteomes" id="UP000559117">
    <property type="component" value="Unassembled WGS sequence"/>
</dbReference>
<proteinExistence type="predicted"/>
<dbReference type="PANTHER" id="PTHR36930:SF1">
    <property type="entry name" value="MOSC DOMAIN-CONTAINING PROTEIN"/>
    <property type="match status" value="1"/>
</dbReference>
<evidence type="ECO:0000313" key="3">
    <source>
        <dbReference type="Proteomes" id="UP000559117"/>
    </source>
</evidence>
<dbReference type="EMBL" id="JACHFH010000006">
    <property type="protein sequence ID" value="MBB5335590.1"/>
    <property type="molecule type" value="Genomic_DNA"/>
</dbReference>